<comment type="cofactor">
    <cofactor evidence="1">
        <name>FMN</name>
        <dbReference type="ChEBI" id="CHEBI:58210"/>
    </cofactor>
</comment>
<dbReference type="NCBIfam" id="TIGR01037">
    <property type="entry name" value="pyrD_sub1_fam"/>
    <property type="match status" value="1"/>
</dbReference>
<evidence type="ECO:0000256" key="1">
    <source>
        <dbReference type="ARBA" id="ARBA00001917"/>
    </source>
</evidence>
<dbReference type="InterPro" id="IPR013785">
    <property type="entry name" value="Aldolase_TIM"/>
</dbReference>
<comment type="subcellular location">
    <subcellularLocation>
        <location evidence="2">Cytoplasm</location>
    </subcellularLocation>
</comment>
<dbReference type="EMBL" id="BARW01006173">
    <property type="protein sequence ID" value="GAI86855.1"/>
    <property type="molecule type" value="Genomic_DNA"/>
</dbReference>
<keyword evidence="8" id="KW-0665">Pyrimidine biosynthesis</keyword>
<dbReference type="GO" id="GO:0006207">
    <property type="term" value="P:'de novo' pyrimidine nucleobase biosynthetic process"/>
    <property type="evidence" value="ECO:0007669"/>
    <property type="project" value="InterPro"/>
</dbReference>
<evidence type="ECO:0000256" key="2">
    <source>
        <dbReference type="ARBA" id="ARBA00004496"/>
    </source>
</evidence>
<evidence type="ECO:0000256" key="6">
    <source>
        <dbReference type="ARBA" id="ARBA00022630"/>
    </source>
</evidence>
<name>X1TGZ5_9ZZZZ</name>
<dbReference type="FunFam" id="3.20.20.70:FF:000027">
    <property type="entry name" value="Dihydropyrimidine dehydrogenase [NADP(+)]"/>
    <property type="match status" value="1"/>
</dbReference>
<dbReference type="InterPro" id="IPR050074">
    <property type="entry name" value="DHO_dehydrogenase"/>
</dbReference>
<dbReference type="InterPro" id="IPR012135">
    <property type="entry name" value="Dihydroorotate_DH_1_2"/>
</dbReference>
<dbReference type="SUPFAM" id="SSF51395">
    <property type="entry name" value="FMN-linked oxidoreductases"/>
    <property type="match status" value="1"/>
</dbReference>
<evidence type="ECO:0000313" key="11">
    <source>
        <dbReference type="EMBL" id="GAI86855.1"/>
    </source>
</evidence>
<dbReference type="PIRSF" id="PIRSF000164">
    <property type="entry name" value="DHO_oxidase"/>
    <property type="match status" value="1"/>
</dbReference>
<keyword evidence="5" id="KW-0963">Cytoplasm</keyword>
<protein>
    <recommendedName>
        <fullName evidence="10">Dihydroorotate dehydrogenase catalytic domain-containing protein</fullName>
    </recommendedName>
</protein>
<dbReference type="Gene3D" id="3.20.20.70">
    <property type="entry name" value="Aldolase class I"/>
    <property type="match status" value="1"/>
</dbReference>
<dbReference type="PROSITE" id="PS00912">
    <property type="entry name" value="DHODEHASE_2"/>
    <property type="match status" value="1"/>
</dbReference>
<dbReference type="InterPro" id="IPR033888">
    <property type="entry name" value="DHOD_1B"/>
</dbReference>
<feature type="domain" description="Dihydroorotate dehydrogenase catalytic" evidence="10">
    <location>
        <begin position="20"/>
        <end position="303"/>
    </location>
</feature>
<comment type="pathway">
    <text evidence="3">Pyrimidine metabolism; UMP biosynthesis via de novo pathway.</text>
</comment>
<dbReference type="InterPro" id="IPR005720">
    <property type="entry name" value="Dihydroorotate_DH_cat"/>
</dbReference>
<dbReference type="CDD" id="cd04740">
    <property type="entry name" value="DHOD_1B_like"/>
    <property type="match status" value="1"/>
</dbReference>
<evidence type="ECO:0000256" key="3">
    <source>
        <dbReference type="ARBA" id="ARBA00004725"/>
    </source>
</evidence>
<dbReference type="GO" id="GO:0005737">
    <property type="term" value="C:cytoplasm"/>
    <property type="evidence" value="ECO:0007669"/>
    <property type="project" value="UniProtKB-SubCell"/>
</dbReference>
<reference evidence="11" key="1">
    <citation type="journal article" date="2014" name="Front. Microbiol.">
        <title>High frequency of phylogenetically diverse reductive dehalogenase-homologous genes in deep subseafloor sedimentary metagenomes.</title>
        <authorList>
            <person name="Kawai M."/>
            <person name="Futagami T."/>
            <person name="Toyoda A."/>
            <person name="Takaki Y."/>
            <person name="Nishi S."/>
            <person name="Hori S."/>
            <person name="Arai W."/>
            <person name="Tsubouchi T."/>
            <person name="Morono Y."/>
            <person name="Uchiyama I."/>
            <person name="Ito T."/>
            <person name="Fujiyama A."/>
            <person name="Inagaki F."/>
            <person name="Takami H."/>
        </authorList>
    </citation>
    <scope>NUCLEOTIDE SEQUENCE</scope>
    <source>
        <strain evidence="11">Expedition CK06-06</strain>
    </source>
</reference>
<dbReference type="GO" id="GO:0044205">
    <property type="term" value="P:'de novo' UMP biosynthetic process"/>
    <property type="evidence" value="ECO:0007669"/>
    <property type="project" value="UniProtKB-UniPathway"/>
</dbReference>
<dbReference type="GO" id="GO:0004152">
    <property type="term" value="F:dihydroorotate dehydrogenase activity"/>
    <property type="evidence" value="ECO:0007669"/>
    <property type="project" value="InterPro"/>
</dbReference>
<comment type="caution">
    <text evidence="11">The sequence shown here is derived from an EMBL/GenBank/DDBJ whole genome shotgun (WGS) entry which is preliminary data.</text>
</comment>
<dbReference type="InterPro" id="IPR049622">
    <property type="entry name" value="Dihydroorotate_DH_I"/>
</dbReference>
<evidence type="ECO:0000256" key="9">
    <source>
        <dbReference type="ARBA" id="ARBA00023002"/>
    </source>
</evidence>
<evidence type="ECO:0000259" key="10">
    <source>
        <dbReference type="Pfam" id="PF01180"/>
    </source>
</evidence>
<comment type="similarity">
    <text evidence="4">Belongs to the dihydroorotate dehydrogenase family. Type 1 subfamily.</text>
</comment>
<dbReference type="InterPro" id="IPR001295">
    <property type="entry name" value="Dihydroorotate_DH_CS"/>
</dbReference>
<evidence type="ECO:0000256" key="4">
    <source>
        <dbReference type="ARBA" id="ARBA00008008"/>
    </source>
</evidence>
<dbReference type="HAMAP" id="MF_00224">
    <property type="entry name" value="DHO_dh_type1"/>
    <property type="match status" value="1"/>
</dbReference>
<dbReference type="NCBIfam" id="NF005574">
    <property type="entry name" value="PRK07259.1"/>
    <property type="match status" value="1"/>
</dbReference>
<gene>
    <name evidence="11" type="ORF">S12H4_12943</name>
</gene>
<dbReference type="PANTHER" id="PTHR48109:SF1">
    <property type="entry name" value="DIHYDROOROTATE DEHYDROGENASE (FUMARATE)"/>
    <property type="match status" value="1"/>
</dbReference>
<dbReference type="UniPathway" id="UPA00070"/>
<dbReference type="AlphaFoldDB" id="X1TGZ5"/>
<dbReference type="InterPro" id="IPR024920">
    <property type="entry name" value="Dihydroorotate_DH_1"/>
</dbReference>
<feature type="non-terminal residue" evidence="11">
    <location>
        <position position="1"/>
    </location>
</feature>
<evidence type="ECO:0000256" key="5">
    <source>
        <dbReference type="ARBA" id="ARBA00022490"/>
    </source>
</evidence>
<organism evidence="11">
    <name type="scientific">marine sediment metagenome</name>
    <dbReference type="NCBI Taxonomy" id="412755"/>
    <lineage>
        <taxon>unclassified sequences</taxon>
        <taxon>metagenomes</taxon>
        <taxon>ecological metagenomes</taxon>
    </lineage>
</organism>
<proteinExistence type="inferred from homology"/>
<dbReference type="Pfam" id="PF01180">
    <property type="entry name" value="DHO_dh"/>
    <property type="match status" value="1"/>
</dbReference>
<accession>X1TGZ5</accession>
<dbReference type="PANTHER" id="PTHR48109">
    <property type="entry name" value="DIHYDROOROTATE DEHYDROGENASE (QUINONE), MITOCHONDRIAL-RELATED"/>
    <property type="match status" value="1"/>
</dbReference>
<evidence type="ECO:0000256" key="7">
    <source>
        <dbReference type="ARBA" id="ARBA00022643"/>
    </source>
</evidence>
<keyword evidence="9" id="KW-0560">Oxidoreductase</keyword>
<evidence type="ECO:0000256" key="8">
    <source>
        <dbReference type="ARBA" id="ARBA00022975"/>
    </source>
</evidence>
<keyword evidence="7" id="KW-0288">FMN</keyword>
<keyword evidence="6" id="KW-0285">Flavoprotein</keyword>
<sequence>IEQNSLFSYETDTIGNESSLSVRLGRIKLDNPVIACSGTFAYGVEYSQFYNTAILGAVTTKSYSLKPIKGNPPPRICETASGMLNSIGLQNDGIDMFIKKHLRKAEKLGIKIILSIFGQDLEEFRKVASRAADVKERIIAVELNLSCPNVKKGGMAFSAMPDEVEKIVSSTVSILNIPVIAKLSPNYQNLVEAAMAAKKGGAEALSVINTVVGMAVDIETFRPRLGNVLGGLSGPAVKPIALAKVYSLTREKILPVIGMGGIFSWQDALEFLLVGASAVGVGTANFIQYDVGKKIIEGLRNYLKEKKIYNINELIGRLRT</sequence>